<comment type="similarity">
    <text evidence="1">Belongs to the type-I restriction system S methylase family.</text>
</comment>
<evidence type="ECO:0000256" key="1">
    <source>
        <dbReference type="ARBA" id="ARBA00010923"/>
    </source>
</evidence>
<feature type="domain" description="Type I restriction modification DNA specificity" evidence="4">
    <location>
        <begin position="242"/>
        <end position="414"/>
    </location>
</feature>
<evidence type="ECO:0000259" key="4">
    <source>
        <dbReference type="Pfam" id="PF01420"/>
    </source>
</evidence>
<gene>
    <name evidence="5" type="ORF">GAQ44_13380</name>
</gene>
<dbReference type="EMBL" id="WCTY01000024">
    <property type="protein sequence ID" value="KAB4182617.1"/>
    <property type="molecule type" value="Genomic_DNA"/>
</dbReference>
<dbReference type="RefSeq" id="WP_151875695.1">
    <property type="nucleotide sequence ID" value="NZ_WCTY01000024.1"/>
</dbReference>
<keyword evidence="5" id="KW-0540">Nuclease</keyword>
<proteinExistence type="inferred from homology"/>
<reference evidence="5 6" key="1">
    <citation type="journal article" date="2019" name="Nat. Med.">
        <title>A library of human gut bacterial isolates paired with longitudinal multiomics data enables mechanistic microbiome research.</title>
        <authorList>
            <person name="Poyet M."/>
            <person name="Groussin M."/>
            <person name="Gibbons S.M."/>
            <person name="Avila-Pacheco J."/>
            <person name="Jiang X."/>
            <person name="Kearney S.M."/>
            <person name="Perrotta A.R."/>
            <person name="Berdy B."/>
            <person name="Zhao S."/>
            <person name="Lieberman T.D."/>
            <person name="Swanson P.K."/>
            <person name="Smith M."/>
            <person name="Roesemann S."/>
            <person name="Alexander J.E."/>
            <person name="Rich S.A."/>
            <person name="Livny J."/>
            <person name="Vlamakis H."/>
            <person name="Clish C."/>
            <person name="Bullock K."/>
            <person name="Deik A."/>
            <person name="Scott J."/>
            <person name="Pierce K.A."/>
            <person name="Xavier R.J."/>
            <person name="Alm E.J."/>
        </authorList>
    </citation>
    <scope>NUCLEOTIDE SEQUENCE [LARGE SCALE GENOMIC DNA]</scope>
    <source>
        <strain evidence="5 6">BIOML-A19</strain>
    </source>
</reference>
<feature type="domain" description="Type I restriction modification DNA specificity" evidence="4">
    <location>
        <begin position="20"/>
        <end position="188"/>
    </location>
</feature>
<evidence type="ECO:0000256" key="3">
    <source>
        <dbReference type="ARBA" id="ARBA00023125"/>
    </source>
</evidence>
<protein>
    <submittedName>
        <fullName evidence="5">Restriction endonuclease subunit S</fullName>
    </submittedName>
</protein>
<comment type="caution">
    <text evidence="5">The sequence shown here is derived from an EMBL/GenBank/DDBJ whole genome shotgun (WGS) entry which is preliminary data.</text>
</comment>
<dbReference type="InterPro" id="IPR044946">
    <property type="entry name" value="Restrct_endonuc_typeI_TRD_sf"/>
</dbReference>
<dbReference type="InterPro" id="IPR051212">
    <property type="entry name" value="Type-I_RE_S_subunit"/>
</dbReference>
<dbReference type="GO" id="GO:0004519">
    <property type="term" value="F:endonuclease activity"/>
    <property type="evidence" value="ECO:0007669"/>
    <property type="project" value="UniProtKB-KW"/>
</dbReference>
<dbReference type="Gene3D" id="1.10.287.1120">
    <property type="entry name" value="Bipartite methylase S protein"/>
    <property type="match status" value="1"/>
</dbReference>
<dbReference type="PANTHER" id="PTHR43140:SF1">
    <property type="entry name" value="TYPE I RESTRICTION ENZYME ECOKI SPECIFICITY SUBUNIT"/>
    <property type="match status" value="1"/>
</dbReference>
<keyword evidence="3" id="KW-0238">DNA-binding</keyword>
<evidence type="ECO:0000313" key="6">
    <source>
        <dbReference type="Proteomes" id="UP000487221"/>
    </source>
</evidence>
<dbReference type="Gene3D" id="3.90.220.20">
    <property type="entry name" value="DNA methylase specificity domains"/>
    <property type="match status" value="2"/>
</dbReference>
<dbReference type="Pfam" id="PF01420">
    <property type="entry name" value="Methylase_S"/>
    <property type="match status" value="2"/>
</dbReference>
<dbReference type="GO" id="GO:0003677">
    <property type="term" value="F:DNA binding"/>
    <property type="evidence" value="ECO:0007669"/>
    <property type="project" value="UniProtKB-KW"/>
</dbReference>
<dbReference type="AlphaFoldDB" id="A0A7J5GYD1"/>
<dbReference type="InterPro" id="IPR000055">
    <property type="entry name" value="Restrct_endonuc_typeI_TRD"/>
</dbReference>
<evidence type="ECO:0000256" key="2">
    <source>
        <dbReference type="ARBA" id="ARBA00022747"/>
    </source>
</evidence>
<evidence type="ECO:0000313" key="5">
    <source>
        <dbReference type="EMBL" id="KAB4182617.1"/>
    </source>
</evidence>
<keyword evidence="2" id="KW-0680">Restriction system</keyword>
<keyword evidence="5" id="KW-0255">Endonuclease</keyword>
<accession>A0A7J5GYD1</accession>
<dbReference type="Proteomes" id="UP000487221">
    <property type="component" value="Unassembled WGS sequence"/>
</dbReference>
<dbReference type="PANTHER" id="PTHR43140">
    <property type="entry name" value="TYPE-1 RESTRICTION ENZYME ECOKI SPECIFICITY PROTEIN"/>
    <property type="match status" value="1"/>
</dbReference>
<sequence>MAKRYEKYKDSGIAWIGEIPEHWSVKRLNDIGKYRKGPFGSALKVDSFIDKSDDAIKVYEQQNAIKKSAIIGASYISKEYFENNMKGFEVCANDIIVSCAGTIGELFVLPSNIEKGIINQALMRMRMDCRYVNLSFFLYIFDILLRVESEQSSNGSAMKNIPPFDILKKIRIPLANISEQEQIAKYLDWKCGEIDRIVEVRERQIKLLGELRTSVISRAVTRGLTPNAPLKDSGIDWIGQIPEHWEICRLKNACSLKGRIGWKGLRSEEFEQISYAYLVTGQDFHSAIIDWTKCYQISKERYDEDPYIQLSNGDLLITKDGTIGKIAKVSNMDKPSCLNSGIFVMKQTKALFEQSYLYWLLESSLLKEFNNYTSTGTTILHLYQNVFENMPFIIPSLSEQQQIAEYLDKKTEEIDSTIDKFKVQIDKLKEYRQALITEVVTGKIDVRGIKIPTPKSN</sequence>
<dbReference type="SUPFAM" id="SSF116734">
    <property type="entry name" value="DNA methylase specificity domain"/>
    <property type="match status" value="2"/>
</dbReference>
<keyword evidence="5" id="KW-0378">Hydrolase</keyword>
<name>A0A7J5GYD1_BACUN</name>
<organism evidence="5 6">
    <name type="scientific">Bacteroides uniformis</name>
    <dbReference type="NCBI Taxonomy" id="820"/>
    <lineage>
        <taxon>Bacteria</taxon>
        <taxon>Pseudomonadati</taxon>
        <taxon>Bacteroidota</taxon>
        <taxon>Bacteroidia</taxon>
        <taxon>Bacteroidales</taxon>
        <taxon>Bacteroidaceae</taxon>
        <taxon>Bacteroides</taxon>
    </lineage>
</organism>
<dbReference type="GO" id="GO:0009307">
    <property type="term" value="P:DNA restriction-modification system"/>
    <property type="evidence" value="ECO:0007669"/>
    <property type="project" value="UniProtKB-KW"/>
</dbReference>